<feature type="domain" description="GOLD" evidence="3">
    <location>
        <begin position="624"/>
        <end position="779"/>
    </location>
</feature>
<name>A0ABM6JY13_SPOUR</name>
<dbReference type="InterPro" id="IPR011049">
    <property type="entry name" value="Serralysin-like_metalloprot_C"/>
</dbReference>
<dbReference type="Gene3D" id="2.60.120.380">
    <property type="match status" value="1"/>
</dbReference>
<dbReference type="InterPro" id="IPR010221">
    <property type="entry name" value="VCBS_dom"/>
</dbReference>
<dbReference type="InterPro" id="IPR009038">
    <property type="entry name" value="GOLD_dom"/>
</dbReference>
<organism evidence="4 5">
    <name type="scientific">Sporosarcina ureae</name>
    <dbReference type="NCBI Taxonomy" id="1571"/>
    <lineage>
        <taxon>Bacteria</taxon>
        <taxon>Bacillati</taxon>
        <taxon>Bacillota</taxon>
        <taxon>Bacilli</taxon>
        <taxon>Bacillales</taxon>
        <taxon>Caryophanaceae</taxon>
        <taxon>Sporosarcina</taxon>
    </lineage>
</organism>
<protein>
    <recommendedName>
        <fullName evidence="3">GOLD domain-containing protein</fullName>
    </recommendedName>
</protein>
<dbReference type="RefSeq" id="WP_029055287.1">
    <property type="nucleotide sequence ID" value="NZ_CP015108.1"/>
</dbReference>
<dbReference type="SUPFAM" id="SSF51120">
    <property type="entry name" value="beta-Roll"/>
    <property type="match status" value="1"/>
</dbReference>
<accession>A0ABM6JY13</accession>
<dbReference type="InterPro" id="IPR055014">
    <property type="entry name" value="BapA_Bap-like_C"/>
</dbReference>
<evidence type="ECO:0000259" key="3">
    <source>
        <dbReference type="PROSITE" id="PS50866"/>
    </source>
</evidence>
<sequence>MKKGIVISAATILALSTLTPVASIAAENQVSDNAAPGFYNVKTGKVFLANSFIFLNGREKLEILTGQNYYFADGEGNALRAPHLINSETNEEIEEKMTLQTSVEEQHNVKLTPEGKVIFLTQQGYKDALEDAIKNAYEKLDQITQENQQAVKDAIKAAEETLSNANATIEDLQNALDQLEDALKSANEVDPAVKAAQDAVKTAQETKKQADIDKAQDLVNQLEDSVVKEELQNILNGLSGKTVDLSSLKTIIQQTEHLLNTAEGTFTPASVETVKNALQKAIQVYEEYEGQAFTEEAQQAVTKETTALQKALGQLEEVDELEFIHTEETRKSAPLFLNPVESRLDNQQKTAGGVLGLDIGIVDLGVLSSSQISQIAENNRHHVSINKGTTISGEATVAIHSILGGHAFKIHVMKQNLDGDYVLKESFNGSSGSFLGIAKTAVIDFGTLDEGEYELILDVAAGLSVVQVIPYRLVNLIKSDYSKVSTEESVIQGNVLKGQKIGSDTLRVNDINTSGSAASAIGPDGSTIQGKYGQLNIKRDGSYQYRPASERKNVGKVESFEFTVQDMASNKTAKGALEIRLDNESVKWDDQNWSNEGTIVTANNQTVSIEQSSAHTKAGVTATTKNVNKIIKNGDVVTDNFVVQDTASSLDFSVRLGHSNTSTNVKVISSDGTVVREEKDVTLTTTSENFSFTGLEAGEYKVVVEQSDTGGLYPLGYIEDIKVTSPSWGDYQIDTLKPVTGNFQTIKGNFFSNQPDKTDLFVQGYSFDESQNVSTSIEKSYYNIHERTVIAGDHGVLTIQPDGSYTYVPNNEISSFGQTDEFNYKLSHLSGVEATATLSFNIPALLESSLQDDVLVSSTAIDKITGKGGSDTLVYNVLNEDSTGGNKHDTWTNFHYGTVLTDRDSDRIDLRSLFSTKKNNVTTENKITKANLASFLKVSQVGKNVTIQIDRDGASNEYTHSNLLTLKIENLSDSEKVSIEQLIENGQLLLNIEE</sequence>
<dbReference type="Proteomes" id="UP000192486">
    <property type="component" value="Chromosome"/>
</dbReference>
<gene>
    <name evidence="4" type="ORF">SporoS204_12520</name>
</gene>
<reference evidence="4 5" key="1">
    <citation type="submission" date="2016-04" db="EMBL/GenBank/DDBJ databases">
        <title>Comparative Genomics and Epigenetics of Sporosarcina ureae.</title>
        <authorList>
            <person name="Oliver A.S."/>
            <person name="Cooper K.K."/>
        </authorList>
    </citation>
    <scope>NUCLEOTIDE SEQUENCE [LARGE SCALE GENOMIC DNA]</scope>
    <source>
        <strain evidence="4 5">S204</strain>
    </source>
</reference>
<keyword evidence="1" id="KW-0175">Coiled coil</keyword>
<dbReference type="NCBIfam" id="TIGR01965">
    <property type="entry name" value="VCBS_repeat"/>
    <property type="match status" value="1"/>
</dbReference>
<keyword evidence="2" id="KW-0732">Signal</keyword>
<evidence type="ECO:0000313" key="4">
    <source>
        <dbReference type="EMBL" id="ARF14903.1"/>
    </source>
</evidence>
<evidence type="ECO:0000313" key="5">
    <source>
        <dbReference type="Proteomes" id="UP000192486"/>
    </source>
</evidence>
<keyword evidence="5" id="KW-1185">Reference proteome</keyword>
<feature type="signal peptide" evidence="2">
    <location>
        <begin position="1"/>
        <end position="25"/>
    </location>
</feature>
<evidence type="ECO:0000256" key="1">
    <source>
        <dbReference type="SAM" id="Coils"/>
    </source>
</evidence>
<dbReference type="EMBL" id="CP015108">
    <property type="protein sequence ID" value="ARF14903.1"/>
    <property type="molecule type" value="Genomic_DNA"/>
</dbReference>
<dbReference type="PROSITE" id="PS50866">
    <property type="entry name" value="GOLD"/>
    <property type="match status" value="1"/>
</dbReference>
<feature type="coiled-coil region" evidence="1">
    <location>
        <begin position="126"/>
        <end position="232"/>
    </location>
</feature>
<feature type="chain" id="PRO_5046926628" description="GOLD domain-containing protein" evidence="2">
    <location>
        <begin position="26"/>
        <end position="994"/>
    </location>
</feature>
<proteinExistence type="predicted"/>
<dbReference type="NCBIfam" id="NF045619">
    <property type="entry name" value="adhes_GNV_Cterm"/>
    <property type="match status" value="1"/>
</dbReference>
<evidence type="ECO:0000256" key="2">
    <source>
        <dbReference type="SAM" id="SignalP"/>
    </source>
</evidence>